<protein>
    <submittedName>
        <fullName evidence="1">Four helix bundle protein</fullName>
    </submittedName>
</protein>
<reference evidence="2" key="1">
    <citation type="submission" date="2017-02" db="EMBL/GenBank/DDBJ databases">
        <authorList>
            <person name="Varghese N."/>
            <person name="Submissions S."/>
        </authorList>
    </citation>
    <scope>NUCLEOTIDE SEQUENCE [LARGE SCALE GENOMIC DNA]</scope>
    <source>
        <strain evidence="2">DSM 22385</strain>
    </source>
</reference>
<dbReference type="NCBIfam" id="TIGR02436">
    <property type="entry name" value="four helix bundle protein"/>
    <property type="match status" value="1"/>
</dbReference>
<name>A0A1T5A8L8_9SPHI</name>
<dbReference type="EMBL" id="FUYR01000001">
    <property type="protein sequence ID" value="SKB31268.1"/>
    <property type="molecule type" value="Genomic_DNA"/>
</dbReference>
<dbReference type="SUPFAM" id="SSF158446">
    <property type="entry name" value="IVS-encoded protein-like"/>
    <property type="match status" value="1"/>
</dbReference>
<dbReference type="OrthoDB" id="9811959at2"/>
<keyword evidence="2" id="KW-1185">Reference proteome</keyword>
<dbReference type="Gene3D" id="1.20.1440.60">
    <property type="entry name" value="23S rRNA-intervening sequence"/>
    <property type="match status" value="1"/>
</dbReference>
<dbReference type="InterPro" id="IPR036583">
    <property type="entry name" value="23S_rRNA_IVS_sf"/>
</dbReference>
<proteinExistence type="predicted"/>
<evidence type="ECO:0000313" key="2">
    <source>
        <dbReference type="Proteomes" id="UP000189981"/>
    </source>
</evidence>
<dbReference type="RefSeq" id="WP_079700964.1">
    <property type="nucleotide sequence ID" value="NZ_FUYR01000001.1"/>
</dbReference>
<gene>
    <name evidence="1" type="ORF">SAMN05661099_0443</name>
</gene>
<dbReference type="AlphaFoldDB" id="A0A1T5A8L8"/>
<dbReference type="PANTHER" id="PTHR38471:SF2">
    <property type="entry name" value="FOUR HELIX BUNDLE PROTEIN"/>
    <property type="match status" value="1"/>
</dbReference>
<dbReference type="Pfam" id="PF05635">
    <property type="entry name" value="23S_rRNA_IVP"/>
    <property type="match status" value="1"/>
</dbReference>
<accession>A0A1T5A8L8</accession>
<dbReference type="InterPro" id="IPR012657">
    <property type="entry name" value="23S_rRNA-intervening_sequence"/>
</dbReference>
<dbReference type="PANTHER" id="PTHR38471">
    <property type="entry name" value="FOUR HELIX BUNDLE PROTEIN"/>
    <property type="match status" value="1"/>
</dbReference>
<organism evidence="1 2">
    <name type="scientific">Daejeonella lutea</name>
    <dbReference type="NCBI Taxonomy" id="572036"/>
    <lineage>
        <taxon>Bacteria</taxon>
        <taxon>Pseudomonadati</taxon>
        <taxon>Bacteroidota</taxon>
        <taxon>Sphingobacteriia</taxon>
        <taxon>Sphingobacteriales</taxon>
        <taxon>Sphingobacteriaceae</taxon>
        <taxon>Daejeonella</taxon>
    </lineage>
</organism>
<sequence>MPDFNSLAIWQLSHTLTLKIYSVSHDFPKQEIYGLTSQIRRSCSSIPTNIAEGCGRSSNVEMRRFLIISSGSASELHYQLILAKDLNYISEPLYKELCAQLLNIRRMISAFIKNIPIR</sequence>
<dbReference type="Proteomes" id="UP000189981">
    <property type="component" value="Unassembled WGS sequence"/>
</dbReference>
<dbReference type="STRING" id="572036.SAMN05661099_0443"/>
<dbReference type="CDD" id="cd16377">
    <property type="entry name" value="23S_rRNA_IVP_like"/>
    <property type="match status" value="1"/>
</dbReference>
<evidence type="ECO:0000313" key="1">
    <source>
        <dbReference type="EMBL" id="SKB31268.1"/>
    </source>
</evidence>